<dbReference type="Gramene" id="TRITD3Av1G001120.1">
    <property type="protein sequence ID" value="TRITD3Av1G001120.1"/>
    <property type="gene ID" value="TRITD3Av1G001120"/>
</dbReference>
<protein>
    <submittedName>
        <fullName evidence="1">Uncharacterized protein</fullName>
    </submittedName>
</protein>
<accession>A0A9R0VD16</accession>
<organism evidence="1 2">
    <name type="scientific">Triticum turgidum subsp. durum</name>
    <name type="common">Durum wheat</name>
    <name type="synonym">Triticum durum</name>
    <dbReference type="NCBI Taxonomy" id="4567"/>
    <lineage>
        <taxon>Eukaryota</taxon>
        <taxon>Viridiplantae</taxon>
        <taxon>Streptophyta</taxon>
        <taxon>Embryophyta</taxon>
        <taxon>Tracheophyta</taxon>
        <taxon>Spermatophyta</taxon>
        <taxon>Magnoliopsida</taxon>
        <taxon>Liliopsida</taxon>
        <taxon>Poales</taxon>
        <taxon>Poaceae</taxon>
        <taxon>BOP clade</taxon>
        <taxon>Pooideae</taxon>
        <taxon>Triticodae</taxon>
        <taxon>Triticeae</taxon>
        <taxon>Triticinae</taxon>
        <taxon>Triticum</taxon>
    </lineage>
</organism>
<evidence type="ECO:0000313" key="1">
    <source>
        <dbReference type="EMBL" id="VAH55323.1"/>
    </source>
</evidence>
<sequence>MVLTFAAFRHANGSFALDRNAQLIDGYMAQLQEMEAVLVQRRKEENQEKNHEQSTGGEEEAVWELLAEFWSEMILYLAPSDNVKGHVEALQRGGELITLLWALLLHAGITTRPAPTVPEP</sequence>
<dbReference type="OMA" id="DNVKGHV"/>
<dbReference type="EMBL" id="LT934115">
    <property type="protein sequence ID" value="VAH55323.1"/>
    <property type="molecule type" value="Genomic_DNA"/>
</dbReference>
<proteinExistence type="predicted"/>
<dbReference type="Proteomes" id="UP000324705">
    <property type="component" value="Chromosome 3A"/>
</dbReference>
<dbReference type="Pfam" id="PF04578">
    <property type="entry name" value="DUF594"/>
    <property type="match status" value="1"/>
</dbReference>
<evidence type="ECO:0000313" key="2">
    <source>
        <dbReference type="Proteomes" id="UP000324705"/>
    </source>
</evidence>
<keyword evidence="2" id="KW-1185">Reference proteome</keyword>
<dbReference type="InterPro" id="IPR007658">
    <property type="entry name" value="DUF594"/>
</dbReference>
<gene>
    <name evidence="1" type="ORF">TRITD_3Av1G001120</name>
</gene>
<dbReference type="AlphaFoldDB" id="A0A9R0VD16"/>
<name>A0A9R0VD16_TRITD</name>
<reference evidence="1 2" key="1">
    <citation type="submission" date="2017-09" db="EMBL/GenBank/DDBJ databases">
        <authorList>
            <consortium name="International Durum Wheat Genome Sequencing Consortium (IDWGSC)"/>
            <person name="Milanesi L."/>
        </authorList>
    </citation>
    <scope>NUCLEOTIDE SEQUENCE [LARGE SCALE GENOMIC DNA]</scope>
    <source>
        <strain evidence="2">cv. Svevo</strain>
    </source>
</reference>